<sequence>MVLVDQTTWMYYHKNGHNRYRCYSYVTNGCVAGVVEEEDGIFVPTESPHVHPNHKAIIHEMMLFQAIKDEHKGRPVFEMRSSLQRVRRSRHPPNPLTSWHFTCAAERWGNKYRRYLPHSPNTLLSTNDNHALAYGHCFPVAYALMTGKVTALYELVIDRIKAVSAQVNVIPLEPKLMISDYEIAILTAVAAKFPNGRARGCYFHQSQNCADDVGDRITASATSGTSLYGILQKVDAAETLDFNNARNGEAIRRPRGVKDRRRQSRILQATAKLNRMEYTISEFLEIVSKEFEPMPIFNEEELIEAPALDLQLDDVFIRVLNPDPNVAPLPVVEPLAYIHPPPLQRGRRRVRGVAQNRENERIIEENMPHPGRAERHRRRQQLIDINRRNNGVLPMKNVQQAVLPQQGNLDVLPEKHGIDPAAPAARNVHLCVVCNINEIDCFLQCGHPFCTHCIAALRNINAPEPSLCPRCRAPFREATRIFF</sequence>
<dbReference type="InterPro" id="IPR001841">
    <property type="entry name" value="Znf_RING"/>
</dbReference>
<dbReference type="KEGG" id="dpx:DAPPUDRAFT_111401"/>
<dbReference type="OrthoDB" id="6403770at2759"/>
<gene>
    <name evidence="6" type="ORF">DAPPUDRAFT_111401</name>
</gene>
<keyword evidence="1" id="KW-0479">Metal-binding</keyword>
<dbReference type="Pfam" id="PF10551">
    <property type="entry name" value="MULE"/>
    <property type="match status" value="1"/>
</dbReference>
<dbReference type="InParanoid" id="E9H917"/>
<keyword evidence="3" id="KW-0862">Zinc</keyword>
<dbReference type="PANTHER" id="PTHR47160:SF10">
    <property type="entry name" value="MULE TRANSPOSASE DOMAIN-CONTAINING PROTEIN"/>
    <property type="match status" value="1"/>
</dbReference>
<keyword evidence="2 4" id="KW-0863">Zinc-finger</keyword>
<dbReference type="InterPro" id="IPR018289">
    <property type="entry name" value="MULE_transposase_dom"/>
</dbReference>
<dbReference type="HOGENOM" id="CLU_565335_0_0_1"/>
<dbReference type="SUPFAM" id="SSF57850">
    <property type="entry name" value="RING/U-box"/>
    <property type="match status" value="1"/>
</dbReference>
<dbReference type="Proteomes" id="UP000000305">
    <property type="component" value="Unassembled WGS sequence"/>
</dbReference>
<dbReference type="InterPro" id="IPR017907">
    <property type="entry name" value="Znf_RING_CS"/>
</dbReference>
<evidence type="ECO:0000256" key="1">
    <source>
        <dbReference type="ARBA" id="ARBA00022723"/>
    </source>
</evidence>
<proteinExistence type="predicted"/>
<dbReference type="PROSITE" id="PS00518">
    <property type="entry name" value="ZF_RING_1"/>
    <property type="match status" value="1"/>
</dbReference>
<evidence type="ECO:0000256" key="3">
    <source>
        <dbReference type="ARBA" id="ARBA00022833"/>
    </source>
</evidence>
<evidence type="ECO:0000256" key="4">
    <source>
        <dbReference type="PROSITE-ProRule" id="PRU00175"/>
    </source>
</evidence>
<evidence type="ECO:0000259" key="5">
    <source>
        <dbReference type="PROSITE" id="PS50089"/>
    </source>
</evidence>
<feature type="domain" description="RING-type" evidence="5">
    <location>
        <begin position="431"/>
        <end position="472"/>
    </location>
</feature>
<dbReference type="EMBL" id="GL732607">
    <property type="protein sequence ID" value="EFX71709.1"/>
    <property type="molecule type" value="Genomic_DNA"/>
</dbReference>
<dbReference type="InterPro" id="IPR013083">
    <property type="entry name" value="Znf_RING/FYVE/PHD"/>
</dbReference>
<dbReference type="AlphaFoldDB" id="E9H917"/>
<dbReference type="GO" id="GO:0008270">
    <property type="term" value="F:zinc ion binding"/>
    <property type="evidence" value="ECO:0007669"/>
    <property type="project" value="UniProtKB-KW"/>
</dbReference>
<protein>
    <recommendedName>
        <fullName evidence="5">RING-type domain-containing protein</fullName>
    </recommendedName>
</protein>
<evidence type="ECO:0000313" key="7">
    <source>
        <dbReference type="Proteomes" id="UP000000305"/>
    </source>
</evidence>
<organism evidence="6 7">
    <name type="scientific">Daphnia pulex</name>
    <name type="common">Water flea</name>
    <dbReference type="NCBI Taxonomy" id="6669"/>
    <lineage>
        <taxon>Eukaryota</taxon>
        <taxon>Metazoa</taxon>
        <taxon>Ecdysozoa</taxon>
        <taxon>Arthropoda</taxon>
        <taxon>Crustacea</taxon>
        <taxon>Branchiopoda</taxon>
        <taxon>Diplostraca</taxon>
        <taxon>Cladocera</taxon>
        <taxon>Anomopoda</taxon>
        <taxon>Daphniidae</taxon>
        <taxon>Daphnia</taxon>
    </lineage>
</organism>
<keyword evidence="7" id="KW-1185">Reference proteome</keyword>
<dbReference type="PANTHER" id="PTHR47160">
    <property type="entry name" value="PUTATIVE-RELATED"/>
    <property type="match status" value="1"/>
</dbReference>
<accession>E9H917</accession>
<evidence type="ECO:0000256" key="2">
    <source>
        <dbReference type="ARBA" id="ARBA00022771"/>
    </source>
</evidence>
<dbReference type="Gene3D" id="3.30.40.10">
    <property type="entry name" value="Zinc/RING finger domain, C3HC4 (zinc finger)"/>
    <property type="match status" value="1"/>
</dbReference>
<reference evidence="6 7" key="1">
    <citation type="journal article" date="2011" name="Science">
        <title>The ecoresponsive genome of Daphnia pulex.</title>
        <authorList>
            <person name="Colbourne J.K."/>
            <person name="Pfrender M.E."/>
            <person name="Gilbert D."/>
            <person name="Thomas W.K."/>
            <person name="Tucker A."/>
            <person name="Oakley T.H."/>
            <person name="Tokishita S."/>
            <person name="Aerts A."/>
            <person name="Arnold G.J."/>
            <person name="Basu M.K."/>
            <person name="Bauer D.J."/>
            <person name="Caceres C.E."/>
            <person name="Carmel L."/>
            <person name="Casola C."/>
            <person name="Choi J.H."/>
            <person name="Detter J.C."/>
            <person name="Dong Q."/>
            <person name="Dusheyko S."/>
            <person name="Eads B.D."/>
            <person name="Frohlich T."/>
            <person name="Geiler-Samerotte K.A."/>
            <person name="Gerlach D."/>
            <person name="Hatcher P."/>
            <person name="Jogdeo S."/>
            <person name="Krijgsveld J."/>
            <person name="Kriventseva E.V."/>
            <person name="Kultz D."/>
            <person name="Laforsch C."/>
            <person name="Lindquist E."/>
            <person name="Lopez J."/>
            <person name="Manak J.R."/>
            <person name="Muller J."/>
            <person name="Pangilinan J."/>
            <person name="Patwardhan R.P."/>
            <person name="Pitluck S."/>
            <person name="Pritham E.J."/>
            <person name="Rechtsteiner A."/>
            <person name="Rho M."/>
            <person name="Rogozin I.B."/>
            <person name="Sakarya O."/>
            <person name="Salamov A."/>
            <person name="Schaack S."/>
            <person name="Shapiro H."/>
            <person name="Shiga Y."/>
            <person name="Skalitzky C."/>
            <person name="Smith Z."/>
            <person name="Souvorov A."/>
            <person name="Sung W."/>
            <person name="Tang Z."/>
            <person name="Tsuchiya D."/>
            <person name="Tu H."/>
            <person name="Vos H."/>
            <person name="Wang M."/>
            <person name="Wolf Y.I."/>
            <person name="Yamagata H."/>
            <person name="Yamada T."/>
            <person name="Ye Y."/>
            <person name="Shaw J.R."/>
            <person name="Andrews J."/>
            <person name="Crease T.J."/>
            <person name="Tang H."/>
            <person name="Lucas S.M."/>
            <person name="Robertson H.M."/>
            <person name="Bork P."/>
            <person name="Koonin E.V."/>
            <person name="Zdobnov E.M."/>
            <person name="Grigoriev I.V."/>
            <person name="Lynch M."/>
            <person name="Boore J.L."/>
        </authorList>
    </citation>
    <scope>NUCLEOTIDE SEQUENCE [LARGE SCALE GENOMIC DNA]</scope>
</reference>
<evidence type="ECO:0000313" key="6">
    <source>
        <dbReference type="EMBL" id="EFX71709.1"/>
    </source>
</evidence>
<dbReference type="PROSITE" id="PS50089">
    <property type="entry name" value="ZF_RING_2"/>
    <property type="match status" value="1"/>
</dbReference>
<name>E9H917_DAPPU</name>